<keyword evidence="3" id="KW-1185">Reference proteome</keyword>
<feature type="transmembrane region" description="Helical" evidence="1">
    <location>
        <begin position="77"/>
        <end position="99"/>
    </location>
</feature>
<evidence type="ECO:0000256" key="1">
    <source>
        <dbReference type="SAM" id="Phobius"/>
    </source>
</evidence>
<evidence type="ECO:0000313" key="3">
    <source>
        <dbReference type="Proteomes" id="UP000820977"/>
    </source>
</evidence>
<comment type="caution">
    <text evidence="2">The sequence shown here is derived from an EMBL/GenBank/DDBJ whole genome shotgun (WGS) entry which is preliminary data.</text>
</comment>
<feature type="transmembrane region" description="Helical" evidence="1">
    <location>
        <begin position="151"/>
        <end position="174"/>
    </location>
</feature>
<organism evidence="2 3">
    <name type="scientific">Xylanibacter caecicola</name>
    <dbReference type="NCBI Taxonomy" id="2736294"/>
    <lineage>
        <taxon>Bacteria</taxon>
        <taxon>Pseudomonadati</taxon>
        <taxon>Bacteroidota</taxon>
        <taxon>Bacteroidia</taxon>
        <taxon>Bacteroidales</taxon>
        <taxon>Prevotellaceae</taxon>
        <taxon>Xylanibacter</taxon>
    </lineage>
</organism>
<keyword evidence="1" id="KW-0472">Membrane</keyword>
<dbReference type="InterPro" id="IPR025250">
    <property type="entry name" value="DUF4199"/>
</dbReference>
<keyword evidence="1" id="KW-0812">Transmembrane</keyword>
<name>A0ABX2B0T7_9BACT</name>
<dbReference type="Pfam" id="PF13858">
    <property type="entry name" value="DUF4199"/>
    <property type="match status" value="1"/>
</dbReference>
<feature type="transmembrane region" description="Helical" evidence="1">
    <location>
        <begin position="36"/>
        <end position="56"/>
    </location>
</feature>
<dbReference type="RefSeq" id="WP_172343812.1">
    <property type="nucleotide sequence ID" value="NZ_CASYYZ010000007.1"/>
</dbReference>
<protein>
    <submittedName>
        <fullName evidence="2">DUF4199 domain-containing protein</fullName>
    </submittedName>
</protein>
<dbReference type="EMBL" id="JABKKJ010000002">
    <property type="protein sequence ID" value="NPE24310.1"/>
    <property type="molecule type" value="Genomic_DNA"/>
</dbReference>
<keyword evidence="1" id="KW-1133">Transmembrane helix</keyword>
<feature type="transmembrane region" description="Helical" evidence="1">
    <location>
        <begin position="12"/>
        <end position="30"/>
    </location>
</feature>
<proteinExistence type="predicted"/>
<evidence type="ECO:0000313" key="2">
    <source>
        <dbReference type="EMBL" id="NPE24310.1"/>
    </source>
</evidence>
<sequence>MATREEYEQLKAFARIDGALVGALWIVSFACFIGGFAVPVLGVISLFTGVASVVFATMRLRKFRDNILGGIISFRRAFGYGCFTYFYAALLMAVAQFVYFQFIDGGYLIAKYTDAMKNKDMAGMMQSVYGISPDDMKLALDTLAALRPIDVALQFLTTDIILGVMISLPIAAIIKSAGKRR</sequence>
<dbReference type="PROSITE" id="PS51257">
    <property type="entry name" value="PROKAR_LIPOPROTEIN"/>
    <property type="match status" value="1"/>
</dbReference>
<reference evidence="2 3" key="1">
    <citation type="submission" date="2020-05" db="EMBL/GenBank/DDBJ databases">
        <title>Distinct polysaccharide utilization as determinants for interspecies competition between intestinal Prevotella spp.</title>
        <authorList>
            <person name="Galvez E.J.C."/>
            <person name="Iljazovic A."/>
            <person name="Strowig T."/>
        </authorList>
    </citation>
    <scope>NUCLEOTIDE SEQUENCE [LARGE SCALE GENOMIC DNA]</scope>
    <source>
        <strain evidence="2 3">PCHR</strain>
    </source>
</reference>
<dbReference type="Proteomes" id="UP000820977">
    <property type="component" value="Unassembled WGS sequence"/>
</dbReference>
<accession>A0ABX2B0T7</accession>
<gene>
    <name evidence="2" type="ORF">HPS54_02035</name>
</gene>